<sequence>MEAEESISILIAMTGISVEEAKGYLEMCGGDVSKALNLCNDLGPDGGGSDNAVSPPNNGEWSEVHEVVFGKGPVPESWLCQGCEIFCEKAVVYKQEKNGPCGALAALNGLVQLEIIERPSSTAEEALMRAIGWLLFRCAVVKEKLISGARCDAHVNFTIFTAFWKADGIYMENGNYTSALNWLRSPQLTKISHAISKRGGLALLLYSAVATRGAARIRAETSDGLPLVTAPHAFCGPELLDLLLSGAARGDFFVSKDQIIKNAEEKYAVTSTLFRARGTIGFLSHDESTGRIVCDELKRPLRPIFILHGGDHFTLLFKNYEQNFWYHWNGLEPNRKLSLLRLSNSCQLDDPSPPPSARYKVRPGEIESIVQRSSTKLWYRDISYELSLVTPEFAHDDPTPSRPQSNNLPSSLNTAPPDIFDFGPQPNELPWRCLKCYHSRFQTASFGLNHSLLKCAVCGTGLRDDKGNPNWSIWCAYKDLPKSTQRRVDRSYAPKLLSVLRTRWIDVEVDVSTIVSSSSSSKSKDDKKTSSNNDDDDNNYCWRPIGHPDISASCAPVL</sequence>
<dbReference type="GO" id="GO:0004843">
    <property type="term" value="F:cysteine-type deubiquitinase activity"/>
    <property type="evidence" value="ECO:0007669"/>
    <property type="project" value="UniProtKB-EC"/>
</dbReference>
<name>A0A7S3NFQ1_9STRA</name>
<dbReference type="GO" id="GO:0071108">
    <property type="term" value="P:protein K48-linked deubiquitination"/>
    <property type="evidence" value="ECO:0007669"/>
    <property type="project" value="InterPro"/>
</dbReference>
<organism evidence="4">
    <name type="scientific">Aureoumbra lagunensis</name>
    <dbReference type="NCBI Taxonomy" id="44058"/>
    <lineage>
        <taxon>Eukaryota</taxon>
        <taxon>Sar</taxon>
        <taxon>Stramenopiles</taxon>
        <taxon>Ochrophyta</taxon>
        <taxon>Pelagophyceae</taxon>
        <taxon>Pelagomonadales</taxon>
        <taxon>Aureoumbra</taxon>
    </lineage>
</organism>
<dbReference type="PANTHER" id="PTHR12473">
    <property type="entry name" value="UBIQUITIN CARBOXYL-TERMINAL HYDROLASE MINDY-4-RELATED"/>
    <property type="match status" value="1"/>
</dbReference>
<dbReference type="GO" id="GO:0006508">
    <property type="term" value="P:proteolysis"/>
    <property type="evidence" value="ECO:0007669"/>
    <property type="project" value="UniProtKB-KW"/>
</dbReference>
<feature type="region of interest" description="Disordered" evidence="2">
    <location>
        <begin position="517"/>
        <end position="540"/>
    </location>
</feature>
<dbReference type="Pfam" id="PF14555">
    <property type="entry name" value="UBA_4"/>
    <property type="match status" value="1"/>
</dbReference>
<dbReference type="InterPro" id="IPR025257">
    <property type="entry name" value="MINDY-3/4_CD"/>
</dbReference>
<dbReference type="InterPro" id="IPR039785">
    <property type="entry name" value="MINY3/4"/>
</dbReference>
<evidence type="ECO:0000259" key="3">
    <source>
        <dbReference type="SMART" id="SM01174"/>
    </source>
</evidence>
<comment type="similarity">
    <text evidence="1">Belongs to the MINDY deubiquitinase family. FAM188 subfamily.</text>
</comment>
<accession>A0A7S3NFQ1</accession>
<dbReference type="GO" id="GO:1990380">
    <property type="term" value="F:K48-linked deubiquitinase activity"/>
    <property type="evidence" value="ECO:0007669"/>
    <property type="project" value="InterPro"/>
</dbReference>
<feature type="domain" description="Deubiquitinating enzyme MINDY-3/4 conserved" evidence="3">
    <location>
        <begin position="65"/>
        <end position="349"/>
    </location>
</feature>
<dbReference type="SMART" id="SM01174">
    <property type="entry name" value="DUF4205"/>
    <property type="match status" value="1"/>
</dbReference>
<protein>
    <recommendedName>
        <fullName evidence="3">Deubiquitinating enzyme MINDY-3/4 conserved domain-containing protein</fullName>
    </recommendedName>
</protein>
<dbReference type="AlphaFoldDB" id="A0A7S3NFQ1"/>
<dbReference type="Pfam" id="PF13898">
    <property type="entry name" value="MINDY-3_4_CD"/>
    <property type="match status" value="1"/>
</dbReference>
<proteinExistence type="inferred from homology"/>
<evidence type="ECO:0000256" key="1">
    <source>
        <dbReference type="ARBA" id="ARBA00011074"/>
    </source>
</evidence>
<dbReference type="EMBL" id="HBIJ01007666">
    <property type="protein sequence ID" value="CAE0364679.1"/>
    <property type="molecule type" value="Transcribed_RNA"/>
</dbReference>
<reference evidence="4" key="1">
    <citation type="submission" date="2021-01" db="EMBL/GenBank/DDBJ databases">
        <authorList>
            <person name="Corre E."/>
            <person name="Pelletier E."/>
            <person name="Niang G."/>
            <person name="Scheremetjew M."/>
            <person name="Finn R."/>
            <person name="Kale V."/>
            <person name="Holt S."/>
            <person name="Cochrane G."/>
            <person name="Meng A."/>
            <person name="Brown T."/>
            <person name="Cohen L."/>
        </authorList>
    </citation>
    <scope>NUCLEOTIDE SEQUENCE</scope>
    <source>
        <strain evidence="4">CCMP1510</strain>
    </source>
</reference>
<evidence type="ECO:0000313" key="4">
    <source>
        <dbReference type="EMBL" id="CAE0364679.1"/>
    </source>
</evidence>
<gene>
    <name evidence="4" type="ORF">ALAG00032_LOCUS5420</name>
</gene>
<evidence type="ECO:0000256" key="2">
    <source>
        <dbReference type="SAM" id="MobiDB-lite"/>
    </source>
</evidence>
<dbReference type="PANTHER" id="PTHR12473:SF8">
    <property type="entry name" value="UBIQUITIN CARBOXYL-TERMINAL HYDROLASE MINDY-4-RELATED"/>
    <property type="match status" value="1"/>
</dbReference>